<name>A0A0L6V3R8_9BASI</name>
<evidence type="ECO:0000259" key="3">
    <source>
        <dbReference type="PROSITE" id="PS50089"/>
    </source>
</evidence>
<proteinExistence type="predicted"/>
<keyword evidence="2" id="KW-0812">Transmembrane</keyword>
<feature type="domain" description="RING-type" evidence="3">
    <location>
        <begin position="784"/>
        <end position="830"/>
    </location>
</feature>
<dbReference type="SMART" id="SM00184">
    <property type="entry name" value="RING"/>
    <property type="match status" value="1"/>
</dbReference>
<evidence type="ECO:0000313" key="4">
    <source>
        <dbReference type="EMBL" id="KNZ55401.1"/>
    </source>
</evidence>
<dbReference type="AlphaFoldDB" id="A0A0L6V3R8"/>
<dbReference type="Gene3D" id="3.30.40.10">
    <property type="entry name" value="Zinc/RING finger domain, C3HC4 (zinc finger)"/>
    <property type="match status" value="1"/>
</dbReference>
<organism evidence="4 5">
    <name type="scientific">Puccinia sorghi</name>
    <dbReference type="NCBI Taxonomy" id="27349"/>
    <lineage>
        <taxon>Eukaryota</taxon>
        <taxon>Fungi</taxon>
        <taxon>Dikarya</taxon>
        <taxon>Basidiomycota</taxon>
        <taxon>Pucciniomycotina</taxon>
        <taxon>Pucciniomycetes</taxon>
        <taxon>Pucciniales</taxon>
        <taxon>Pucciniaceae</taxon>
        <taxon>Puccinia</taxon>
    </lineage>
</organism>
<evidence type="ECO:0000256" key="2">
    <source>
        <dbReference type="SAM" id="Phobius"/>
    </source>
</evidence>
<feature type="transmembrane region" description="Helical" evidence="2">
    <location>
        <begin position="344"/>
        <end position="366"/>
    </location>
</feature>
<gene>
    <name evidence="4" type="ORF">VP01_2693g1</name>
</gene>
<accession>A0A0L6V3R8</accession>
<dbReference type="Pfam" id="PF13639">
    <property type="entry name" value="zf-RING_2"/>
    <property type="match status" value="1"/>
</dbReference>
<dbReference type="SUPFAM" id="SSF57850">
    <property type="entry name" value="RING/U-box"/>
    <property type="match status" value="1"/>
</dbReference>
<evidence type="ECO:0000256" key="1">
    <source>
        <dbReference type="PROSITE-ProRule" id="PRU00175"/>
    </source>
</evidence>
<keyword evidence="1" id="KW-0863">Zinc-finger</keyword>
<dbReference type="PROSITE" id="PS50089">
    <property type="entry name" value="ZF_RING_2"/>
    <property type="match status" value="1"/>
</dbReference>
<dbReference type="InterPro" id="IPR001841">
    <property type="entry name" value="Znf_RING"/>
</dbReference>
<dbReference type="VEuPathDB" id="FungiDB:VP01_2693g1"/>
<feature type="transmembrane region" description="Helical" evidence="2">
    <location>
        <begin position="231"/>
        <end position="255"/>
    </location>
</feature>
<reference evidence="4 5" key="1">
    <citation type="submission" date="2015-08" db="EMBL/GenBank/DDBJ databases">
        <title>Next Generation Sequencing and Analysis of the Genome of Puccinia sorghi L Schw, the Causal Agent of Maize Common Rust.</title>
        <authorList>
            <person name="Rochi L."/>
            <person name="Burguener G."/>
            <person name="Darino M."/>
            <person name="Turjanski A."/>
            <person name="Kreff E."/>
            <person name="Dieguez M.J."/>
            <person name="Sacco F."/>
        </authorList>
    </citation>
    <scope>NUCLEOTIDE SEQUENCE [LARGE SCALE GENOMIC DNA]</scope>
    <source>
        <strain evidence="4 5">RO10H11247</strain>
    </source>
</reference>
<protein>
    <recommendedName>
        <fullName evidence="3">RING-type domain-containing protein</fullName>
    </recommendedName>
</protein>
<keyword evidence="2" id="KW-1133">Transmembrane helix</keyword>
<evidence type="ECO:0000313" key="5">
    <source>
        <dbReference type="Proteomes" id="UP000037035"/>
    </source>
</evidence>
<keyword evidence="5" id="KW-1185">Reference proteome</keyword>
<dbReference type="GO" id="GO:0008270">
    <property type="term" value="F:zinc ion binding"/>
    <property type="evidence" value="ECO:0007669"/>
    <property type="project" value="UniProtKB-KW"/>
</dbReference>
<dbReference type="STRING" id="27349.A0A0L6V3R8"/>
<keyword evidence="1" id="KW-0862">Zinc</keyword>
<dbReference type="EMBL" id="LAVV01007605">
    <property type="protein sequence ID" value="KNZ55401.1"/>
    <property type="molecule type" value="Genomic_DNA"/>
</dbReference>
<comment type="caution">
    <text evidence="4">The sequence shown here is derived from an EMBL/GenBank/DDBJ whole genome shotgun (WGS) entry which is preliminary data.</text>
</comment>
<keyword evidence="2" id="KW-0472">Membrane</keyword>
<sequence>MLNVLNQTSGSIYAMALDSEVPGIKETSIDEGKLWVKECLATGTVDENEDTGTVDAGTVMNKLVQLRREKEICWNNSDSMSIKDCCYADSPNCLLKIIITHIENMLQVVLLTSPCRTLISASSSRMVTRIMGVQEVVGVFDIKENKEVCKTVSVREIFLMIVSRLFLQKFSLYVKITACHTCDISIQLILFLSSFQLSSSSFSFFNQHITINLQHHQQSKSTLQQHNSSQYLPYFNLSFFFLLFFPLPYYSLLFVSSPSCVVRFHFGTAIAFVINTNNSQFSSILFQSFLVQSPLPALSSVSADLNCVGFNLQSIISQKSFTLMLQKIDSDTFLTISFMCKKQYVIWFLMSATVAWPPCLLIFFLWGPQLFTVYCVQVYRRGVKAFAIKSTWNLPTVNFKAKALAKEKSKIIKNNKKFIFSLLYEIVYMSRLVCPDVTCHLVIFDWSWWILSRFPLFMGFILLTFSKLYENIFSILHKKKTLQLQRTRLRWIIDNESVTIKFKFGKPYTLCLNTAKRSSAVCIGGITHRQKLFGVEQISNQPFPTTWSSSSVLPHVAQKPTHAGWLKRSDFLRNVDMLCAAYTFLFSLFELETVSGSGRAHPVTWIFSSDHTHLFKTNSSALKLSIDFDHTSHLTSVKQSSFFRYDDQASHWSSFYILGASISYTSLDVASDGFDSETLSGINRLVSYNESSFWLLRRSRLSLDLLHISSSHRQKNLCLSWSPDSRTRLLAINPNCTKLTQSATLVTSLDQSVLLPVEPAHHFFVLFPIGGVGNNGFQIMADDCPICLSTLAEQVEQWPGCGHKFHPACLQNWRKTKRDNSQLAGCPSCRRPEAAETSSRVKTVRVRANTVANEVSTPQILTCTRCFRESLFSSNQGEARCNYCGMMLRWGPYVALPGKCHKNHVFHKILWNVYMKGSRKQSDVSPNALLNSCVCQSGIHPKPIWNTLLIWSNDSHDIVDIDFGSLAWVWIDERGVLKIVDEVGHFTSFQQSTKANSCKDLKGKEKRMKESIRIQDGIFSFRFFCSITFSQLTGSFIFLNSVGIEPTDSKGEPGPMV</sequence>
<keyword evidence="1" id="KW-0479">Metal-binding</keyword>
<dbReference type="InterPro" id="IPR013083">
    <property type="entry name" value="Znf_RING/FYVE/PHD"/>
</dbReference>
<dbReference type="Proteomes" id="UP000037035">
    <property type="component" value="Unassembled WGS sequence"/>
</dbReference>
<dbReference type="OrthoDB" id="8062037at2759"/>